<evidence type="ECO:0000256" key="14">
    <source>
        <dbReference type="ARBA" id="ARBA00023235"/>
    </source>
</evidence>
<dbReference type="GO" id="GO:0016020">
    <property type="term" value="C:membrane"/>
    <property type="evidence" value="ECO:0007669"/>
    <property type="project" value="UniProtKB-SubCell"/>
</dbReference>
<feature type="transmembrane region" description="Helical" evidence="22">
    <location>
        <begin position="78"/>
        <end position="101"/>
    </location>
</feature>
<proteinExistence type="inferred from homology"/>
<evidence type="ECO:0000256" key="10">
    <source>
        <dbReference type="ARBA" id="ARBA00022990"/>
    </source>
</evidence>
<keyword evidence="12" id="KW-0496">Mitochondrion</keyword>
<dbReference type="PANTHER" id="PTHR11941">
    <property type="entry name" value="ENOYL-COA HYDRATASE-RELATED"/>
    <property type="match status" value="1"/>
</dbReference>
<keyword evidence="22" id="KW-0012">Acyltransferase</keyword>
<dbReference type="PROSITE" id="PS00166">
    <property type="entry name" value="ENOYL_COA_HYDRATASE"/>
    <property type="match status" value="1"/>
</dbReference>
<comment type="pathway">
    <text evidence="3">Lipid metabolism; fatty acid beta-oxidation.</text>
</comment>
<comment type="domain">
    <text evidence="22">The DHHC domain is required for palmitoyltransferase activity.</text>
</comment>
<evidence type="ECO:0000256" key="16">
    <source>
        <dbReference type="ARBA" id="ARBA00050938"/>
    </source>
</evidence>
<evidence type="ECO:0000256" key="2">
    <source>
        <dbReference type="ARBA" id="ARBA00004305"/>
    </source>
</evidence>
<dbReference type="GO" id="GO:0005759">
    <property type="term" value="C:mitochondrial matrix"/>
    <property type="evidence" value="ECO:0007669"/>
    <property type="project" value="UniProtKB-SubCell"/>
</dbReference>
<evidence type="ECO:0000256" key="21">
    <source>
        <dbReference type="RuleBase" id="RU003707"/>
    </source>
</evidence>
<evidence type="ECO:0000259" key="23">
    <source>
        <dbReference type="Pfam" id="PF01529"/>
    </source>
</evidence>
<evidence type="ECO:0000256" key="20">
    <source>
        <dbReference type="ARBA" id="ARBA00056147"/>
    </source>
</evidence>
<comment type="function">
    <text evidence="20">Key enzyme of fatty acid beta-oxidation. Able to isomerize both 3-cis (3Z) and 3-trans (3E) double bonds into the 2-trans (2E) form in a range of enoyl-CoA species, with a preference for (3Z)-enoyl-CoAs over (3E)-enoyl-CoAs. The catalytic efficiency of this enzyme is not affected by the fatty acyl chain length.</text>
</comment>
<evidence type="ECO:0000256" key="22">
    <source>
        <dbReference type="RuleBase" id="RU079119"/>
    </source>
</evidence>
<dbReference type="Pfam" id="PF00378">
    <property type="entry name" value="ECH_1"/>
    <property type="match status" value="1"/>
</dbReference>
<comment type="catalytic activity">
    <reaction evidence="19">
        <text>(3Z)-octenoyl-CoA = (2E)-octenoyl-CoA</text>
        <dbReference type="Rhea" id="RHEA:46044"/>
        <dbReference type="ChEBI" id="CHEBI:62242"/>
        <dbReference type="ChEBI" id="CHEBI:85640"/>
    </reaction>
    <physiologicalReaction direction="left-to-right" evidence="19">
        <dbReference type="Rhea" id="RHEA:46045"/>
    </physiologicalReaction>
</comment>
<evidence type="ECO:0000256" key="11">
    <source>
        <dbReference type="ARBA" id="ARBA00023098"/>
    </source>
</evidence>
<gene>
    <name evidence="24" type="primary">ECI1</name>
    <name evidence="24" type="ORF">BLAG_LOCUS25249</name>
</gene>
<evidence type="ECO:0000256" key="18">
    <source>
        <dbReference type="ARBA" id="ARBA00052376"/>
    </source>
</evidence>
<keyword evidence="11" id="KW-0443">Lipid metabolism</keyword>
<evidence type="ECO:0000256" key="17">
    <source>
        <dbReference type="ARBA" id="ARBA00051293"/>
    </source>
</evidence>
<comment type="catalytic activity">
    <reaction evidence="15">
        <text>(3Z)-hexenoyl-CoA = (2E)-hexenoyl-CoA</text>
        <dbReference type="Rhea" id="RHEA:45748"/>
        <dbReference type="ChEBI" id="CHEBI:62077"/>
        <dbReference type="ChEBI" id="CHEBI:85415"/>
    </reaction>
    <physiologicalReaction direction="left-to-right" evidence="15">
        <dbReference type="Rhea" id="RHEA:45749"/>
    </physiologicalReaction>
</comment>
<evidence type="ECO:0000256" key="3">
    <source>
        <dbReference type="ARBA" id="ARBA00005005"/>
    </source>
</evidence>
<dbReference type="InterPro" id="IPR001594">
    <property type="entry name" value="Palmitoyltrfase_DHHC"/>
</dbReference>
<feature type="transmembrane region" description="Helical" evidence="22">
    <location>
        <begin position="6"/>
        <end position="24"/>
    </location>
</feature>
<keyword evidence="8" id="KW-0809">Transit peptide</keyword>
<keyword evidence="10" id="KW-0007">Acetylation</keyword>
<keyword evidence="9 22" id="KW-1133">Transmembrane helix</keyword>
<evidence type="ECO:0000256" key="19">
    <source>
        <dbReference type="ARBA" id="ARBA00052542"/>
    </source>
</evidence>
<reference evidence="24" key="1">
    <citation type="submission" date="2022-01" db="EMBL/GenBank/DDBJ databases">
        <authorList>
            <person name="Braso-Vives M."/>
        </authorList>
    </citation>
    <scope>NUCLEOTIDE SEQUENCE</scope>
</reference>
<keyword evidence="13 22" id="KW-0472">Membrane</keyword>
<dbReference type="Gene3D" id="3.90.226.10">
    <property type="entry name" value="2-enoyl-CoA Hydratase, Chain A, domain 1"/>
    <property type="match status" value="1"/>
</dbReference>
<evidence type="ECO:0000256" key="5">
    <source>
        <dbReference type="ARBA" id="ARBA00011233"/>
    </source>
</evidence>
<feature type="transmembrane region" description="Helical" evidence="22">
    <location>
        <begin position="113"/>
        <end position="131"/>
    </location>
</feature>
<keyword evidence="14" id="KW-0413">Isomerase</keyword>
<dbReference type="GO" id="GO:0019706">
    <property type="term" value="F:protein-cysteine S-palmitoyltransferase activity"/>
    <property type="evidence" value="ECO:0007669"/>
    <property type="project" value="UniProtKB-EC"/>
</dbReference>
<dbReference type="EC" id="2.3.1.225" evidence="22"/>
<evidence type="ECO:0000313" key="24">
    <source>
        <dbReference type="EMBL" id="CAH1274138.1"/>
    </source>
</evidence>
<dbReference type="PANTHER" id="PTHR11941:SF45">
    <property type="entry name" value="ENOYL-COA DELTA ISOMERASE 1, MITOCHONDRIAL"/>
    <property type="match status" value="1"/>
</dbReference>
<comment type="catalytic activity">
    <reaction evidence="17">
        <text>(2E)-tetradecenoyl-CoA = (3Z)-tetradecenoyl-CoA</text>
        <dbReference type="Rhea" id="RHEA:29847"/>
        <dbReference type="ChEBI" id="CHEBI:61405"/>
        <dbReference type="ChEBI" id="CHEBI:61968"/>
    </reaction>
    <physiologicalReaction direction="right-to-left" evidence="17">
        <dbReference type="Rhea" id="RHEA:29849"/>
    </physiologicalReaction>
</comment>
<dbReference type="InterPro" id="IPR029045">
    <property type="entry name" value="ClpP/crotonase-like_dom_sf"/>
</dbReference>
<dbReference type="InterPro" id="IPR018376">
    <property type="entry name" value="Enoyl-CoA_hyd/isom_CS"/>
</dbReference>
<keyword evidence="22" id="KW-0808">Transferase</keyword>
<dbReference type="PROSITE" id="PS50216">
    <property type="entry name" value="DHHC"/>
    <property type="match status" value="1"/>
</dbReference>
<dbReference type="CDD" id="cd06558">
    <property type="entry name" value="crotonase-like"/>
    <property type="match status" value="1"/>
</dbReference>
<comment type="similarity">
    <text evidence="4 21">Belongs to the enoyl-CoA hydratase/isomerase family.</text>
</comment>
<accession>A0A8K0EYX2</accession>
<protein>
    <recommendedName>
        <fullName evidence="22">Palmitoyltransferase</fullName>
        <ecNumber evidence="22">2.3.1.225</ecNumber>
    </recommendedName>
</protein>
<keyword evidence="6 22" id="KW-0812">Transmembrane</keyword>
<dbReference type="EMBL" id="OV696694">
    <property type="protein sequence ID" value="CAH1274138.1"/>
    <property type="molecule type" value="Genomic_DNA"/>
</dbReference>
<comment type="subcellular location">
    <subcellularLocation>
        <location evidence="1">Membrane</location>
        <topology evidence="1">Multi-pass membrane protein</topology>
    </subcellularLocation>
    <subcellularLocation>
        <location evidence="2">Mitochondrion matrix</location>
    </subcellularLocation>
</comment>
<organism evidence="24 25">
    <name type="scientific">Branchiostoma lanceolatum</name>
    <name type="common">Common lancelet</name>
    <name type="synonym">Amphioxus lanceolatum</name>
    <dbReference type="NCBI Taxonomy" id="7740"/>
    <lineage>
        <taxon>Eukaryota</taxon>
        <taxon>Metazoa</taxon>
        <taxon>Chordata</taxon>
        <taxon>Cephalochordata</taxon>
        <taxon>Leptocardii</taxon>
        <taxon>Amphioxiformes</taxon>
        <taxon>Branchiostomatidae</taxon>
        <taxon>Branchiostoma</taxon>
    </lineage>
</organism>
<feature type="transmembrane region" description="Helical" evidence="22">
    <location>
        <begin position="203"/>
        <end position="220"/>
    </location>
</feature>
<evidence type="ECO:0000313" key="25">
    <source>
        <dbReference type="Proteomes" id="UP000838412"/>
    </source>
</evidence>
<dbReference type="AlphaFoldDB" id="A0A8K0EYX2"/>
<comment type="catalytic activity">
    <reaction evidence="16">
        <text>(3Z)-decenoyl-CoA = (2E)-decenoyl-CoA</text>
        <dbReference type="Rhea" id="RHEA:77195"/>
        <dbReference type="ChEBI" id="CHEBI:61406"/>
        <dbReference type="ChEBI" id="CHEBI:195601"/>
    </reaction>
    <physiologicalReaction direction="left-to-right" evidence="16">
        <dbReference type="Rhea" id="RHEA:77196"/>
    </physiologicalReaction>
</comment>
<dbReference type="SUPFAM" id="SSF52096">
    <property type="entry name" value="ClpP/crotonase"/>
    <property type="match status" value="1"/>
</dbReference>
<dbReference type="OrthoDB" id="331948at2759"/>
<evidence type="ECO:0000256" key="4">
    <source>
        <dbReference type="ARBA" id="ARBA00005254"/>
    </source>
</evidence>
<comment type="catalytic activity">
    <reaction evidence="22">
        <text>L-cysteinyl-[protein] + hexadecanoyl-CoA = S-hexadecanoyl-L-cysteinyl-[protein] + CoA</text>
        <dbReference type="Rhea" id="RHEA:36683"/>
        <dbReference type="Rhea" id="RHEA-COMP:10131"/>
        <dbReference type="Rhea" id="RHEA-COMP:11032"/>
        <dbReference type="ChEBI" id="CHEBI:29950"/>
        <dbReference type="ChEBI" id="CHEBI:57287"/>
        <dbReference type="ChEBI" id="CHEBI:57379"/>
        <dbReference type="ChEBI" id="CHEBI:74151"/>
        <dbReference type="EC" id="2.3.1.225"/>
    </reaction>
</comment>
<dbReference type="Pfam" id="PF01529">
    <property type="entry name" value="DHHC"/>
    <property type="match status" value="1"/>
</dbReference>
<comment type="catalytic activity">
    <reaction evidence="18">
        <text>(3Z)-dodecenoyl-CoA = (2E)-dodecenoyl-CoA</text>
        <dbReference type="Rhea" id="RHEA:23716"/>
        <dbReference type="ChEBI" id="CHEBI:57330"/>
        <dbReference type="ChEBI" id="CHEBI:58543"/>
        <dbReference type="EC" id="5.3.3.8"/>
    </reaction>
    <physiologicalReaction direction="left-to-right" evidence="18">
        <dbReference type="Rhea" id="RHEA:23717"/>
    </physiologicalReaction>
</comment>
<dbReference type="GO" id="GO:0004165">
    <property type="term" value="F:delta(3)-delta(2)-enoyl-CoA isomerase activity"/>
    <property type="evidence" value="ECO:0007669"/>
    <property type="project" value="UniProtKB-EC"/>
</dbReference>
<sequence length="437" mass="49581">MDFLLLSTLYLSAFIVITYVLWFGDNSFHRRGYVGKLRKTIIRGSYWCFHHCLPSLLRRQVEKLWQYAAYTRNPLFQCLYAILVIAGFSTFQLDVLHYAALYEAPALPLYQKLPLYILCVNAVLFCTLSMGDPGVITKGNVDKHFKLYEFDGRLYRQDEQCRTCQFEKPARSKHCAFCNHCVYRFDHHCLWVNCCIGGLNHRLFLGFLVSLCCLCGYISFATCQVALQIVEANRLWSAHYVDRYGRPQPMDLRTLCQTTKNSDGDFAIVRMQKSPANGLNLEFLTELTFLLEKLEDDHSCRGMILTSSLPGIFSAGIDMAELTLSESCSPEHVTAFWRALQTFIINLYHTHLVTIATITGHAPAGGCLLSLVCDYRIMAAGKYTIGISALRAGLFPPAWIQQLLADTIGQRQAELSILQGKLYRPEEALQLGLVDKV</sequence>
<dbReference type="Proteomes" id="UP000838412">
    <property type="component" value="Chromosome 9"/>
</dbReference>
<dbReference type="InterPro" id="IPR001753">
    <property type="entry name" value="Enoyl-CoA_hydra/iso"/>
</dbReference>
<evidence type="ECO:0000256" key="6">
    <source>
        <dbReference type="ARBA" id="ARBA00022692"/>
    </source>
</evidence>
<keyword evidence="25" id="KW-1185">Reference proteome</keyword>
<evidence type="ECO:0000256" key="12">
    <source>
        <dbReference type="ARBA" id="ARBA00023128"/>
    </source>
</evidence>
<evidence type="ECO:0000256" key="9">
    <source>
        <dbReference type="ARBA" id="ARBA00022989"/>
    </source>
</evidence>
<evidence type="ECO:0000256" key="13">
    <source>
        <dbReference type="ARBA" id="ARBA00023136"/>
    </source>
</evidence>
<dbReference type="GO" id="GO:0006635">
    <property type="term" value="P:fatty acid beta-oxidation"/>
    <property type="evidence" value="ECO:0007669"/>
    <property type="project" value="TreeGrafter"/>
</dbReference>
<evidence type="ECO:0000256" key="7">
    <source>
        <dbReference type="ARBA" id="ARBA00022832"/>
    </source>
</evidence>
<keyword evidence="7" id="KW-0276">Fatty acid metabolism</keyword>
<evidence type="ECO:0000256" key="1">
    <source>
        <dbReference type="ARBA" id="ARBA00004141"/>
    </source>
</evidence>
<evidence type="ECO:0000256" key="8">
    <source>
        <dbReference type="ARBA" id="ARBA00022946"/>
    </source>
</evidence>
<comment type="similarity">
    <text evidence="22">Belongs to the DHHC palmitoyltransferase family.</text>
</comment>
<feature type="domain" description="Palmitoyltransferase DHHC" evidence="23">
    <location>
        <begin position="157"/>
        <end position="242"/>
    </location>
</feature>
<evidence type="ECO:0000256" key="15">
    <source>
        <dbReference type="ARBA" id="ARBA00036336"/>
    </source>
</evidence>
<dbReference type="FunFam" id="3.90.226.10:FF:000034">
    <property type="entry name" value="Enoyl-CoA delta isomerase 1"/>
    <property type="match status" value="1"/>
</dbReference>
<comment type="subunit">
    <text evidence="5">Homotrimer.</text>
</comment>
<name>A0A8K0EYX2_BRALA</name>